<dbReference type="KEGG" id="bna:106424136"/>
<evidence type="ECO:0000313" key="3">
    <source>
        <dbReference type="EMBL" id="KAH0939489.1"/>
    </source>
</evidence>
<evidence type="ECO:0000259" key="1">
    <source>
        <dbReference type="PROSITE" id="PS50181"/>
    </source>
</evidence>
<dbReference type="EMBL" id="HG994356">
    <property type="protein sequence ID" value="CAF2142762.1"/>
    <property type="molecule type" value="Genomic_DNA"/>
</dbReference>
<dbReference type="PANTHER" id="PTHR31672">
    <property type="entry name" value="BNACNNG10540D PROTEIN"/>
    <property type="match status" value="1"/>
</dbReference>
<evidence type="ECO:0000313" key="2">
    <source>
        <dbReference type="EMBL" id="CAF2142762.1"/>
    </source>
</evidence>
<dbReference type="CDD" id="cd22157">
    <property type="entry name" value="F-box_AtFBW1-like"/>
    <property type="match status" value="1"/>
</dbReference>
<dbReference type="InterPro" id="IPR050796">
    <property type="entry name" value="SCF_F-box_component"/>
</dbReference>
<keyword evidence="4" id="KW-1185">Reference proteome</keyword>
<sequence length="374" mass="43675">MEMSDLPKELVEEILSKIPVTCMRSVRLTCKKWNALSKTRSFVEKHIGEETSRKSSVIMTMNQKVYLLGVSFSGTHNKFDTSIKHKGTLIIRNNNMDSEPLVLKVFHGDGLLLFVMVKRVVVWNPYLGQVKWIQARDSYYQDDFAMGYAKKDKSHSHKILRISNVNSIPYEIYDFKSDSWKVLGITPLEEDVFLCYEALSLKGNSYWVAREKIETRNKKFFICFDFTEERLGSRLSFPFDSYFEDIVILSNFGEEQIAVLFKKWGKFEMKIWVTSKINPTTVSWSKFLEVDMRPFITGCNHVFTQSRGFFIDEEKKVVVVFGRHEFDDTRKIAYIIGEDGYFRKVDLGEDTNIFSHQHVRSYVPSSVHINHPFC</sequence>
<dbReference type="InterPro" id="IPR006527">
    <property type="entry name" value="F-box-assoc_dom_typ1"/>
</dbReference>
<dbReference type="Gene3D" id="1.20.1280.50">
    <property type="match status" value="1"/>
</dbReference>
<dbReference type="SUPFAM" id="SSF81383">
    <property type="entry name" value="F-box domain"/>
    <property type="match status" value="1"/>
</dbReference>
<dbReference type="Pfam" id="PF00646">
    <property type="entry name" value="F-box"/>
    <property type="match status" value="1"/>
</dbReference>
<reference evidence="3 4" key="2">
    <citation type="submission" date="2021-05" db="EMBL/GenBank/DDBJ databases">
        <title>Genome Assembly of Synthetic Allotetraploid Brassica napus Reveals Homoeologous Exchanges between Subgenomes.</title>
        <authorList>
            <person name="Davis J.T."/>
        </authorList>
    </citation>
    <scope>NUCLEOTIDE SEQUENCE [LARGE SCALE GENOMIC DNA]</scope>
    <source>
        <strain evidence="4">cv. Da-Ae</strain>
        <tissue evidence="3">Seedling</tissue>
    </source>
</reference>
<dbReference type="AlphaFoldDB" id="A0A816X954"/>
<dbReference type="PROSITE" id="PS50181">
    <property type="entry name" value="FBOX"/>
    <property type="match status" value="1"/>
</dbReference>
<dbReference type="Proteomes" id="UP000824890">
    <property type="component" value="Unassembled WGS sequence"/>
</dbReference>
<dbReference type="InterPro" id="IPR001810">
    <property type="entry name" value="F-box_dom"/>
</dbReference>
<dbReference type="InterPro" id="IPR036047">
    <property type="entry name" value="F-box-like_dom_sf"/>
</dbReference>
<dbReference type="OrthoDB" id="1062474at2759"/>
<evidence type="ECO:0000313" key="4">
    <source>
        <dbReference type="Proteomes" id="UP000824890"/>
    </source>
</evidence>
<gene>
    <name evidence="2" type="ORF">DARMORV10_A02P31300.1</name>
    <name evidence="3" type="ORF">HID58_006950</name>
</gene>
<accession>A0A816X954</accession>
<feature type="domain" description="F-box" evidence="1">
    <location>
        <begin position="1"/>
        <end position="46"/>
    </location>
</feature>
<proteinExistence type="predicted"/>
<protein>
    <submittedName>
        <fullName evidence="2">(rape) hypothetical protein</fullName>
    </submittedName>
</protein>
<dbReference type="Proteomes" id="UP001295469">
    <property type="component" value="Chromosome A02"/>
</dbReference>
<dbReference type="InterPro" id="IPR017451">
    <property type="entry name" value="F-box-assoc_interact_dom"/>
</dbReference>
<name>A0A816X954_BRANA</name>
<dbReference type="Pfam" id="PF07734">
    <property type="entry name" value="FBA_1"/>
    <property type="match status" value="1"/>
</dbReference>
<dbReference type="SMART" id="SM00256">
    <property type="entry name" value="FBOX"/>
    <property type="match status" value="1"/>
</dbReference>
<organism evidence="2">
    <name type="scientific">Brassica napus</name>
    <name type="common">Rape</name>
    <dbReference type="NCBI Taxonomy" id="3708"/>
    <lineage>
        <taxon>Eukaryota</taxon>
        <taxon>Viridiplantae</taxon>
        <taxon>Streptophyta</taxon>
        <taxon>Embryophyta</taxon>
        <taxon>Tracheophyta</taxon>
        <taxon>Spermatophyta</taxon>
        <taxon>Magnoliopsida</taxon>
        <taxon>eudicotyledons</taxon>
        <taxon>Gunneridae</taxon>
        <taxon>Pentapetalae</taxon>
        <taxon>rosids</taxon>
        <taxon>malvids</taxon>
        <taxon>Brassicales</taxon>
        <taxon>Brassicaceae</taxon>
        <taxon>Brassiceae</taxon>
        <taxon>Brassica</taxon>
    </lineage>
</organism>
<dbReference type="EMBL" id="JAGKQM010000002">
    <property type="protein sequence ID" value="KAH0939489.1"/>
    <property type="molecule type" value="Genomic_DNA"/>
</dbReference>
<reference evidence="2" key="1">
    <citation type="submission" date="2021-01" db="EMBL/GenBank/DDBJ databases">
        <authorList>
            <consortium name="Genoscope - CEA"/>
            <person name="William W."/>
        </authorList>
    </citation>
    <scope>NUCLEOTIDE SEQUENCE</scope>
</reference>
<dbReference type="NCBIfam" id="TIGR01640">
    <property type="entry name" value="F_box_assoc_1"/>
    <property type="match status" value="1"/>
</dbReference>